<dbReference type="Proteomes" id="UP000829447">
    <property type="component" value="Linkage Group LG24"/>
</dbReference>
<evidence type="ECO:0000313" key="2">
    <source>
        <dbReference type="Proteomes" id="UP000829447"/>
    </source>
</evidence>
<keyword evidence="2" id="KW-1185">Reference proteome</keyword>
<gene>
    <name evidence="1" type="ORF">PGIGA_G00144790</name>
</gene>
<proteinExistence type="predicted"/>
<reference evidence="1 2" key="1">
    <citation type="journal article" date="2022" name="bioRxiv">
        <title>An ancient truncated duplication of the anti-Mullerian hormone receptor type 2 gene is a potential conserved master sex determinant in the Pangasiidae catfish family.</title>
        <authorList>
            <person name="Wen M."/>
            <person name="Pan Q."/>
            <person name="Jouanno E."/>
            <person name="Montfort J."/>
            <person name="Zahm M."/>
            <person name="Cabau C."/>
            <person name="Klopp C."/>
            <person name="Iampietro C."/>
            <person name="Roques C."/>
            <person name="Bouchez O."/>
            <person name="Castinel A."/>
            <person name="Donnadieu C."/>
            <person name="Parrinello H."/>
            <person name="Poncet C."/>
            <person name="Belmonte E."/>
            <person name="Gautier V."/>
            <person name="Avarre J.-C."/>
            <person name="Dugue R."/>
            <person name="Gustiano R."/>
            <person name="Ha T.T.T."/>
            <person name="Campet M."/>
            <person name="Sriphairoj K."/>
            <person name="Ribolli J."/>
            <person name="de Almeida F.L."/>
            <person name="Desvignes T."/>
            <person name="Postlethwait J.H."/>
            <person name="Bucao C.F."/>
            <person name="Robinson-Rechavi M."/>
            <person name="Bobe J."/>
            <person name="Herpin A."/>
            <person name="Guiguen Y."/>
        </authorList>
    </citation>
    <scope>NUCLEOTIDE SEQUENCE [LARGE SCALE GENOMIC DNA]</scope>
    <source>
        <strain evidence="1">YG-Dec2019</strain>
    </source>
</reference>
<comment type="caution">
    <text evidence="1">The sequence shown here is derived from an EMBL/GenBank/DDBJ whole genome shotgun (WGS) entry which is preliminary data.</text>
</comment>
<evidence type="ECO:0000313" key="1">
    <source>
        <dbReference type="EMBL" id="MCI4392347.1"/>
    </source>
</evidence>
<name>A0ACC5XMD4_PANGG</name>
<organism evidence="1 2">
    <name type="scientific">Pangasianodon gigas</name>
    <name type="common">Mekong giant catfish</name>
    <name type="synonym">Pangasius gigas</name>
    <dbReference type="NCBI Taxonomy" id="30993"/>
    <lineage>
        <taxon>Eukaryota</taxon>
        <taxon>Metazoa</taxon>
        <taxon>Chordata</taxon>
        <taxon>Craniata</taxon>
        <taxon>Vertebrata</taxon>
        <taxon>Euteleostomi</taxon>
        <taxon>Actinopterygii</taxon>
        <taxon>Neopterygii</taxon>
        <taxon>Teleostei</taxon>
        <taxon>Ostariophysi</taxon>
        <taxon>Siluriformes</taxon>
        <taxon>Pangasiidae</taxon>
        <taxon>Pangasianodon</taxon>
    </lineage>
</organism>
<accession>A0ACC5XMD4</accession>
<dbReference type="EMBL" id="CM040477">
    <property type="protein sequence ID" value="MCI4392347.1"/>
    <property type="molecule type" value="Genomic_DNA"/>
</dbReference>
<sequence>MSREITPGEPIDVYLPLTDRVEVSFTASDAAQPSDLQICTVDNEKIQCSPDYKERASRFNTLQIKDGNVSDSGNYTVQDIENDETLAILKVHMRVAATVSGERSVKAKLDHPATLTCDWKCSGSLKWTLFDKPGSVLARCDQTSCRSEERFNISHDQYLKGNPHLTITAADYSTRGLYTCQCDGKDVCDVRLVIETQVMSREITPGEPIDVYLPLTDLVEVSFTASDAAQPSDLQICTVDNEKIQCSPDYKERASRINTLQIKDGHVSDTQVMSREITPGEPIDVYLPLTDLVEVSFTASDAAQPSDLQICTVDNEKIQCSPDYKERASRFNTLQIKDGHVSDSGSYTVRDIVNDETLAIVKVHMRGKRV</sequence>
<protein>
    <submittedName>
        <fullName evidence="1">Uncharacterized protein</fullName>
    </submittedName>
</protein>